<name>A0A1Z8AST9_9FLAO</name>
<dbReference type="PANTHER" id="PTHR47637:SF1">
    <property type="entry name" value="CHAPERONE SURA"/>
    <property type="match status" value="1"/>
</dbReference>
<evidence type="ECO:0000259" key="4">
    <source>
        <dbReference type="PROSITE" id="PS50198"/>
    </source>
</evidence>
<organism evidence="5 6">
    <name type="scientific">Nonlabens dokdonensis</name>
    <dbReference type="NCBI Taxonomy" id="328515"/>
    <lineage>
        <taxon>Bacteria</taxon>
        <taxon>Pseudomonadati</taxon>
        <taxon>Bacteroidota</taxon>
        <taxon>Flavobacteriia</taxon>
        <taxon>Flavobacteriales</taxon>
        <taxon>Flavobacteriaceae</taxon>
        <taxon>Nonlabens</taxon>
    </lineage>
</organism>
<evidence type="ECO:0000256" key="3">
    <source>
        <dbReference type="SAM" id="SignalP"/>
    </source>
</evidence>
<reference evidence="6" key="1">
    <citation type="journal article" date="2017" name="Proc. Natl. Acad. Sci. U.S.A.">
        <title>Simulation of Deepwater Horizon oil plume reveals substrate specialization within a complex community of hydrocarbon-degraders.</title>
        <authorList>
            <person name="Hu P."/>
            <person name="Dubinsky E.A."/>
            <person name="Probst A.J."/>
            <person name="Wang J."/>
            <person name="Sieber C.M.K."/>
            <person name="Tom L.M."/>
            <person name="Gardinali P."/>
            <person name="Banfield J.F."/>
            <person name="Atlas R.M."/>
            <person name="Andersen G.L."/>
        </authorList>
    </citation>
    <scope>NUCLEOTIDE SEQUENCE [LARGE SCALE GENOMIC DNA]</scope>
</reference>
<dbReference type="InterPro" id="IPR027304">
    <property type="entry name" value="Trigger_fact/SurA_dom_sf"/>
</dbReference>
<dbReference type="Gene3D" id="3.10.50.40">
    <property type="match status" value="2"/>
</dbReference>
<comment type="caution">
    <text evidence="5">The sequence shown here is derived from an EMBL/GenBank/DDBJ whole genome shotgun (WGS) entry which is preliminary data.</text>
</comment>
<evidence type="ECO:0000313" key="5">
    <source>
        <dbReference type="EMBL" id="OUS13391.1"/>
    </source>
</evidence>
<keyword evidence="2" id="KW-0697">Rotamase</keyword>
<evidence type="ECO:0000256" key="2">
    <source>
        <dbReference type="PROSITE-ProRule" id="PRU00278"/>
    </source>
</evidence>
<protein>
    <submittedName>
        <fullName evidence="5">Peptidylprolyl isomerase</fullName>
    </submittedName>
</protein>
<dbReference type="InterPro" id="IPR050280">
    <property type="entry name" value="OMP_Chaperone_SurA"/>
</dbReference>
<dbReference type="InterPro" id="IPR046357">
    <property type="entry name" value="PPIase_dom_sf"/>
</dbReference>
<sequence>MTLLTVINLKSITKYISVFIVLAFAKAVTAQTTSSADIAAADKKNVEETLAALDSVRPTTKKRFLIEGVAGVIGDYVILGSDIASAKAQAKRQAGISDITSCELMESLLSEKMYAHHAIQDSITISDREIEGRTEGQIQYFKNALQTDDDREIAKFYKKDNITQVREALNRVNRDGLLAQRMQERITEQVEITPEEVRDFFKSIPEEERPLFGSEVEMAQIVVIPEADEEEVKLVIDKLNGYRADVLDNGADFAAKATLYSDDTGTERQGGVLSLKRSDPFVKEFKDQAFSLQEGEISEPFETIFGWHILYVEKIRGQIRDVRHILLTPYISVSQVEKARKELEDMRDRIILNEISFEDAAREISDEEKTAENGGRIINPNTGTGRVEVIRLESDMASTVQFLEKGDVSGIIEEVDPRKRNKTFKIVKIIDKIPDHKANYAQDFLKIKDLALKDKQVRAINEWRNEKLADTYIKIGPEYIDCDILNSWK</sequence>
<gene>
    <name evidence="5" type="ORF">A9Q93_09300</name>
</gene>
<feature type="domain" description="PpiC" evidence="4">
    <location>
        <begin position="317"/>
        <end position="431"/>
    </location>
</feature>
<keyword evidence="1 3" id="KW-0732">Signal</keyword>
<dbReference type="AlphaFoldDB" id="A0A1Z8AST9"/>
<dbReference type="InterPro" id="IPR000297">
    <property type="entry name" value="PPIase_PpiC"/>
</dbReference>
<keyword evidence="2 5" id="KW-0413">Isomerase</keyword>
<feature type="signal peptide" evidence="3">
    <location>
        <begin position="1"/>
        <end position="30"/>
    </location>
</feature>
<dbReference type="PROSITE" id="PS50198">
    <property type="entry name" value="PPIC_PPIASE_2"/>
    <property type="match status" value="2"/>
</dbReference>
<dbReference type="SUPFAM" id="SSF54534">
    <property type="entry name" value="FKBP-like"/>
    <property type="match status" value="2"/>
</dbReference>
<dbReference type="SUPFAM" id="SSF109998">
    <property type="entry name" value="Triger factor/SurA peptide-binding domain-like"/>
    <property type="match status" value="1"/>
</dbReference>
<dbReference type="Proteomes" id="UP000196102">
    <property type="component" value="Unassembled WGS sequence"/>
</dbReference>
<dbReference type="PANTHER" id="PTHR47637">
    <property type="entry name" value="CHAPERONE SURA"/>
    <property type="match status" value="1"/>
</dbReference>
<evidence type="ECO:0000313" key="6">
    <source>
        <dbReference type="Proteomes" id="UP000196102"/>
    </source>
</evidence>
<dbReference type="EMBL" id="MAAX01000144">
    <property type="protein sequence ID" value="OUS13391.1"/>
    <property type="molecule type" value="Genomic_DNA"/>
</dbReference>
<feature type="chain" id="PRO_5013052058" evidence="3">
    <location>
        <begin position="31"/>
        <end position="489"/>
    </location>
</feature>
<evidence type="ECO:0000256" key="1">
    <source>
        <dbReference type="ARBA" id="ARBA00022729"/>
    </source>
</evidence>
<feature type="domain" description="PpiC" evidence="4">
    <location>
        <begin position="213"/>
        <end position="314"/>
    </location>
</feature>
<dbReference type="Pfam" id="PF00639">
    <property type="entry name" value="Rotamase"/>
    <property type="match status" value="2"/>
</dbReference>
<dbReference type="GO" id="GO:0003755">
    <property type="term" value="F:peptidyl-prolyl cis-trans isomerase activity"/>
    <property type="evidence" value="ECO:0007669"/>
    <property type="project" value="UniProtKB-KW"/>
</dbReference>
<proteinExistence type="predicted"/>
<dbReference type="RefSeq" id="WP_303687149.1">
    <property type="nucleotide sequence ID" value="NZ_CAJXYO010000040.1"/>
</dbReference>
<accession>A0A1Z8AST9</accession>